<keyword evidence="7" id="KW-1185">Reference proteome</keyword>
<evidence type="ECO:0000313" key="7">
    <source>
        <dbReference type="Proteomes" id="UP001065047"/>
    </source>
</evidence>
<keyword evidence="2" id="KW-0238">DNA-binding</keyword>
<reference evidence="6" key="1">
    <citation type="submission" date="2013-04" db="EMBL/GenBank/DDBJ databases">
        <title>The genome sequencing project of 58 acetic acid bacteria.</title>
        <authorList>
            <person name="Okamoto-Kainuma A."/>
            <person name="Ishikawa M."/>
            <person name="Umino S."/>
            <person name="Koizumi Y."/>
            <person name="Shiwa Y."/>
            <person name="Yoshikawa H."/>
            <person name="Matsutani M."/>
            <person name="Matsushita K."/>
        </authorList>
    </citation>
    <scope>NUCLEOTIDE SEQUENCE</scope>
    <source>
        <strain evidence="6">DSM 14337</strain>
    </source>
</reference>
<dbReference type="SUPFAM" id="SSF46785">
    <property type="entry name" value="Winged helix' DNA-binding domain"/>
    <property type="match status" value="1"/>
</dbReference>
<keyword evidence="3" id="KW-0804">Transcription</keyword>
<evidence type="ECO:0000256" key="3">
    <source>
        <dbReference type="ARBA" id="ARBA00023163"/>
    </source>
</evidence>
<dbReference type="Pfam" id="PF01614">
    <property type="entry name" value="IclR_C"/>
    <property type="match status" value="1"/>
</dbReference>
<dbReference type="InterPro" id="IPR005471">
    <property type="entry name" value="Tscrpt_reg_IclR_N"/>
</dbReference>
<comment type="caution">
    <text evidence="6">The sequence shown here is derived from an EMBL/GenBank/DDBJ whole genome shotgun (WGS) entry which is preliminary data.</text>
</comment>
<dbReference type="Pfam" id="PF09339">
    <property type="entry name" value="HTH_IclR"/>
    <property type="match status" value="1"/>
</dbReference>
<proteinExistence type="predicted"/>
<dbReference type="PANTHER" id="PTHR30136">
    <property type="entry name" value="HELIX-TURN-HELIX TRANSCRIPTIONAL REGULATOR, ICLR FAMILY"/>
    <property type="match status" value="1"/>
</dbReference>
<evidence type="ECO:0000259" key="4">
    <source>
        <dbReference type="PROSITE" id="PS51077"/>
    </source>
</evidence>
<organism evidence="6 7">
    <name type="scientific">Acetobacter malorum DSM 14337</name>
    <dbReference type="NCBI Taxonomy" id="1307910"/>
    <lineage>
        <taxon>Bacteria</taxon>
        <taxon>Pseudomonadati</taxon>
        <taxon>Pseudomonadota</taxon>
        <taxon>Alphaproteobacteria</taxon>
        <taxon>Acetobacterales</taxon>
        <taxon>Acetobacteraceae</taxon>
        <taxon>Acetobacter</taxon>
    </lineage>
</organism>
<evidence type="ECO:0000256" key="1">
    <source>
        <dbReference type="ARBA" id="ARBA00023015"/>
    </source>
</evidence>
<dbReference type="PROSITE" id="PS51077">
    <property type="entry name" value="HTH_ICLR"/>
    <property type="match status" value="1"/>
</dbReference>
<dbReference type="PROSITE" id="PS51078">
    <property type="entry name" value="ICLR_ED"/>
    <property type="match status" value="1"/>
</dbReference>
<sequence>MEYLAAESEPRGITQITDALKIEKSAVQRILYTLSQAGYVEQDDGSRKYKMSLLLWSLGSRIIARHPALRVVHSMIRMASQKTGYTVIATKLLYPHFIYLEKVEGLKGHLLSISLGETMPLLRTAGGLAIAAYLPPQALASLPRDHLPIGREPETLESAIRAIRRRGYATTEGAIRTNVNSLAVPVWWQSTEPFGSIIFTAEDGAMPQDSYAPLAEYAQYVGTEITNALGGDKYRRACLNQFG</sequence>
<dbReference type="InterPro" id="IPR014757">
    <property type="entry name" value="Tscrpt_reg_IclR_C"/>
</dbReference>
<dbReference type="EMBL" id="BAPF01000029">
    <property type="protein sequence ID" value="GBQ80286.1"/>
    <property type="molecule type" value="Genomic_DNA"/>
</dbReference>
<dbReference type="Gene3D" id="1.10.10.10">
    <property type="entry name" value="Winged helix-like DNA-binding domain superfamily/Winged helix DNA-binding domain"/>
    <property type="match status" value="1"/>
</dbReference>
<dbReference type="InterPro" id="IPR029016">
    <property type="entry name" value="GAF-like_dom_sf"/>
</dbReference>
<dbReference type="InterPro" id="IPR036388">
    <property type="entry name" value="WH-like_DNA-bd_sf"/>
</dbReference>
<feature type="domain" description="HTH iclR-type" evidence="4">
    <location>
        <begin position="1"/>
        <end position="53"/>
    </location>
</feature>
<gene>
    <name evidence="6" type="ORF">AA14337_1683</name>
</gene>
<dbReference type="PANTHER" id="PTHR30136:SF24">
    <property type="entry name" value="HTH-TYPE TRANSCRIPTIONAL REPRESSOR ALLR"/>
    <property type="match status" value="1"/>
</dbReference>
<accession>A0ABQ0PT09</accession>
<protein>
    <submittedName>
        <fullName evidence="6">Transcriptional regulator, IclR family</fullName>
    </submittedName>
</protein>
<dbReference type="SUPFAM" id="SSF55781">
    <property type="entry name" value="GAF domain-like"/>
    <property type="match status" value="1"/>
</dbReference>
<evidence type="ECO:0000259" key="5">
    <source>
        <dbReference type="PROSITE" id="PS51078"/>
    </source>
</evidence>
<dbReference type="InterPro" id="IPR036390">
    <property type="entry name" value="WH_DNA-bd_sf"/>
</dbReference>
<dbReference type="Proteomes" id="UP001065047">
    <property type="component" value="Unassembled WGS sequence"/>
</dbReference>
<keyword evidence="1" id="KW-0805">Transcription regulation</keyword>
<name>A0ABQ0PT09_9PROT</name>
<evidence type="ECO:0000313" key="6">
    <source>
        <dbReference type="EMBL" id="GBQ80286.1"/>
    </source>
</evidence>
<feature type="domain" description="IclR-ED" evidence="5">
    <location>
        <begin position="54"/>
        <end position="231"/>
    </location>
</feature>
<dbReference type="Gene3D" id="3.30.450.40">
    <property type="match status" value="1"/>
</dbReference>
<evidence type="ECO:0000256" key="2">
    <source>
        <dbReference type="ARBA" id="ARBA00023125"/>
    </source>
</evidence>
<dbReference type="InterPro" id="IPR050707">
    <property type="entry name" value="HTH_MetabolicPath_Reg"/>
</dbReference>